<dbReference type="EMBL" id="KN822949">
    <property type="protein sequence ID" value="KIO33342.1"/>
    <property type="molecule type" value="Genomic_DNA"/>
</dbReference>
<evidence type="ECO:0000313" key="1">
    <source>
        <dbReference type="EMBL" id="KIO33342.1"/>
    </source>
</evidence>
<gene>
    <name evidence="1" type="ORF">M407DRAFT_199110</name>
</gene>
<protein>
    <submittedName>
        <fullName evidence="1">Uncharacterized protein</fullName>
    </submittedName>
</protein>
<reference evidence="2" key="2">
    <citation type="submission" date="2015-01" db="EMBL/GenBank/DDBJ databases">
        <title>Evolutionary Origins and Diversification of the Mycorrhizal Mutualists.</title>
        <authorList>
            <consortium name="DOE Joint Genome Institute"/>
            <consortium name="Mycorrhizal Genomics Consortium"/>
            <person name="Kohler A."/>
            <person name="Kuo A."/>
            <person name="Nagy L.G."/>
            <person name="Floudas D."/>
            <person name="Copeland A."/>
            <person name="Barry K.W."/>
            <person name="Cichocki N."/>
            <person name="Veneault-Fourrey C."/>
            <person name="LaButti K."/>
            <person name="Lindquist E.A."/>
            <person name="Lipzen A."/>
            <person name="Lundell T."/>
            <person name="Morin E."/>
            <person name="Murat C."/>
            <person name="Riley R."/>
            <person name="Ohm R."/>
            <person name="Sun H."/>
            <person name="Tunlid A."/>
            <person name="Henrissat B."/>
            <person name="Grigoriev I.V."/>
            <person name="Hibbett D.S."/>
            <person name="Martin F."/>
        </authorList>
    </citation>
    <scope>NUCLEOTIDE SEQUENCE [LARGE SCALE GENOMIC DNA]</scope>
    <source>
        <strain evidence="2">MUT 4182</strain>
    </source>
</reference>
<reference evidence="1 2" key="1">
    <citation type="submission" date="2014-04" db="EMBL/GenBank/DDBJ databases">
        <authorList>
            <consortium name="DOE Joint Genome Institute"/>
            <person name="Kuo A."/>
            <person name="Girlanda M."/>
            <person name="Perotto S."/>
            <person name="Kohler A."/>
            <person name="Nagy L.G."/>
            <person name="Floudas D."/>
            <person name="Copeland A."/>
            <person name="Barry K.W."/>
            <person name="Cichocki N."/>
            <person name="Veneault-Fourrey C."/>
            <person name="LaButti K."/>
            <person name="Lindquist E.A."/>
            <person name="Lipzen A."/>
            <person name="Lundell T."/>
            <person name="Morin E."/>
            <person name="Murat C."/>
            <person name="Sun H."/>
            <person name="Tunlid A."/>
            <person name="Henrissat B."/>
            <person name="Grigoriev I.V."/>
            <person name="Hibbett D.S."/>
            <person name="Martin F."/>
            <person name="Nordberg H.P."/>
            <person name="Cantor M.N."/>
            <person name="Hua S.X."/>
        </authorList>
    </citation>
    <scope>NUCLEOTIDE SEQUENCE [LARGE SCALE GENOMIC DNA]</scope>
    <source>
        <strain evidence="1 2">MUT 4182</strain>
    </source>
</reference>
<organism evidence="1 2">
    <name type="scientific">Tulasnella calospora MUT 4182</name>
    <dbReference type="NCBI Taxonomy" id="1051891"/>
    <lineage>
        <taxon>Eukaryota</taxon>
        <taxon>Fungi</taxon>
        <taxon>Dikarya</taxon>
        <taxon>Basidiomycota</taxon>
        <taxon>Agaricomycotina</taxon>
        <taxon>Agaricomycetes</taxon>
        <taxon>Cantharellales</taxon>
        <taxon>Tulasnellaceae</taxon>
        <taxon>Tulasnella</taxon>
    </lineage>
</organism>
<name>A0A0C3MI74_9AGAM</name>
<accession>A0A0C3MI74</accession>
<sequence>MKASARVASVLPATQPLGTPPPACMPAGPLAARCDTTHDTNTPHLAQRNPELSLSPLLSLMVAITEHDAALPSLLVSPLFCPHRCAFYTGVLMIINYHLPPSCSASLSPLVATCSCPPGLSPLIHAQHLSSPRSQPLS</sequence>
<dbReference type="Proteomes" id="UP000054248">
    <property type="component" value="Unassembled WGS sequence"/>
</dbReference>
<dbReference type="AlphaFoldDB" id="A0A0C3MI74"/>
<proteinExistence type="predicted"/>
<evidence type="ECO:0000313" key="2">
    <source>
        <dbReference type="Proteomes" id="UP000054248"/>
    </source>
</evidence>
<keyword evidence="2" id="KW-1185">Reference proteome</keyword>
<dbReference type="HOGENOM" id="CLU_1856773_0_0_1"/>